<gene>
    <name evidence="6" type="ORF">RND81_06G064900</name>
</gene>
<evidence type="ECO:0000256" key="2">
    <source>
        <dbReference type="ARBA" id="ARBA00022723"/>
    </source>
</evidence>
<comment type="caution">
    <text evidence="6">The sequence shown here is derived from an EMBL/GenBank/DDBJ whole genome shotgun (WGS) entry which is preliminary data.</text>
</comment>
<dbReference type="Gene3D" id="2.60.120.330">
    <property type="entry name" value="B-lactam Antibiotic, Isopenicillin N Synthase, Chain"/>
    <property type="match status" value="1"/>
</dbReference>
<evidence type="ECO:0000256" key="3">
    <source>
        <dbReference type="ARBA" id="ARBA00023004"/>
    </source>
</evidence>
<dbReference type="InterPro" id="IPR026992">
    <property type="entry name" value="DIOX_N"/>
</dbReference>
<dbReference type="PANTHER" id="PTHR47991">
    <property type="entry name" value="OXOGLUTARATE/IRON-DEPENDENT DIOXYGENASE"/>
    <property type="match status" value="1"/>
</dbReference>
<name>A0AAW1K9R8_SAPOF</name>
<dbReference type="Proteomes" id="UP001443914">
    <property type="component" value="Unassembled WGS sequence"/>
</dbReference>
<proteinExistence type="inferred from homology"/>
<keyword evidence="2 4" id="KW-0479">Metal-binding</keyword>
<dbReference type="SUPFAM" id="SSF51197">
    <property type="entry name" value="Clavaminate synthase-like"/>
    <property type="match status" value="1"/>
</dbReference>
<protein>
    <recommendedName>
        <fullName evidence="5">Fe2OG dioxygenase domain-containing protein</fullName>
    </recommendedName>
</protein>
<sequence>MNHGVPIKLMNKAMEVFDEFFHLTPEEKEDFPLKSDIKNVCRLYTSTYNYDVEEFHNWRDALRAECTPLEECMEFWPQKPENFKEVIGEFVRSVKNLSSRMLERISEGLGLEPGYLGGELSNDVAFTVNHYPPCPDPSLTIGLQEHTDATVITIIHSGNVPGFQFVKDGQWHSIETPPDTLLVFMGSQIEVISNGMLKGVQHRVASNKEGRYSVVFFVYPTQECIVEPAKAILQANGSPTHYRSFQYKDFFKAYAGPKPKGMQVDDVVQELVINP</sequence>
<keyword evidence="4" id="KW-0560">Oxidoreductase</keyword>
<dbReference type="InterPro" id="IPR050295">
    <property type="entry name" value="Plant_2OG-oxidoreductases"/>
</dbReference>
<evidence type="ECO:0000256" key="4">
    <source>
        <dbReference type="RuleBase" id="RU003682"/>
    </source>
</evidence>
<organism evidence="6 7">
    <name type="scientific">Saponaria officinalis</name>
    <name type="common">Common soapwort</name>
    <name type="synonym">Lychnis saponaria</name>
    <dbReference type="NCBI Taxonomy" id="3572"/>
    <lineage>
        <taxon>Eukaryota</taxon>
        <taxon>Viridiplantae</taxon>
        <taxon>Streptophyta</taxon>
        <taxon>Embryophyta</taxon>
        <taxon>Tracheophyta</taxon>
        <taxon>Spermatophyta</taxon>
        <taxon>Magnoliopsida</taxon>
        <taxon>eudicotyledons</taxon>
        <taxon>Gunneridae</taxon>
        <taxon>Pentapetalae</taxon>
        <taxon>Caryophyllales</taxon>
        <taxon>Caryophyllaceae</taxon>
        <taxon>Caryophylleae</taxon>
        <taxon>Saponaria</taxon>
    </lineage>
</organism>
<dbReference type="InterPro" id="IPR027443">
    <property type="entry name" value="IPNS-like_sf"/>
</dbReference>
<dbReference type="GO" id="GO:0016491">
    <property type="term" value="F:oxidoreductase activity"/>
    <property type="evidence" value="ECO:0007669"/>
    <property type="project" value="UniProtKB-KW"/>
</dbReference>
<dbReference type="InterPro" id="IPR005123">
    <property type="entry name" value="Oxoglu/Fe-dep_dioxygenase_dom"/>
</dbReference>
<keyword evidence="3 4" id="KW-0408">Iron</keyword>
<comment type="similarity">
    <text evidence="1 4">Belongs to the iron/ascorbate-dependent oxidoreductase family.</text>
</comment>
<dbReference type="Pfam" id="PF14226">
    <property type="entry name" value="DIOX_N"/>
    <property type="match status" value="1"/>
</dbReference>
<evidence type="ECO:0000313" key="6">
    <source>
        <dbReference type="EMBL" id="KAK9714005.1"/>
    </source>
</evidence>
<dbReference type="Pfam" id="PF03171">
    <property type="entry name" value="2OG-FeII_Oxy"/>
    <property type="match status" value="1"/>
</dbReference>
<dbReference type="GO" id="GO:0046872">
    <property type="term" value="F:metal ion binding"/>
    <property type="evidence" value="ECO:0007669"/>
    <property type="project" value="UniProtKB-KW"/>
</dbReference>
<dbReference type="InterPro" id="IPR044861">
    <property type="entry name" value="IPNS-like_FE2OG_OXY"/>
</dbReference>
<evidence type="ECO:0000313" key="7">
    <source>
        <dbReference type="Proteomes" id="UP001443914"/>
    </source>
</evidence>
<dbReference type="AlphaFoldDB" id="A0AAW1K9R8"/>
<dbReference type="PROSITE" id="PS51471">
    <property type="entry name" value="FE2OG_OXY"/>
    <property type="match status" value="1"/>
</dbReference>
<keyword evidence="7" id="KW-1185">Reference proteome</keyword>
<reference evidence="6" key="1">
    <citation type="submission" date="2024-03" db="EMBL/GenBank/DDBJ databases">
        <title>WGS assembly of Saponaria officinalis var. Norfolk2.</title>
        <authorList>
            <person name="Jenkins J."/>
            <person name="Shu S."/>
            <person name="Grimwood J."/>
            <person name="Barry K."/>
            <person name="Goodstein D."/>
            <person name="Schmutz J."/>
            <person name="Leebens-Mack J."/>
            <person name="Osbourn A."/>
        </authorList>
    </citation>
    <scope>NUCLEOTIDE SEQUENCE [LARGE SCALE GENOMIC DNA]</scope>
    <source>
        <strain evidence="6">JIC</strain>
    </source>
</reference>
<evidence type="ECO:0000256" key="1">
    <source>
        <dbReference type="ARBA" id="ARBA00008056"/>
    </source>
</evidence>
<accession>A0AAW1K9R8</accession>
<evidence type="ECO:0000259" key="5">
    <source>
        <dbReference type="PROSITE" id="PS51471"/>
    </source>
</evidence>
<dbReference type="EMBL" id="JBDFQZ010000006">
    <property type="protein sequence ID" value="KAK9714005.1"/>
    <property type="molecule type" value="Genomic_DNA"/>
</dbReference>
<feature type="domain" description="Fe2OG dioxygenase" evidence="5">
    <location>
        <begin position="121"/>
        <end position="220"/>
    </location>
</feature>